<evidence type="ECO:0000313" key="15">
    <source>
        <dbReference type="EMBL" id="EEO27832.2"/>
    </source>
</evidence>
<dbReference type="CDD" id="cd00130">
    <property type="entry name" value="PAS"/>
    <property type="match status" value="2"/>
</dbReference>
<dbReference type="Gene3D" id="3.10.450.50">
    <property type="match status" value="1"/>
</dbReference>
<dbReference type="PANTHER" id="PTHR45339:SF5">
    <property type="entry name" value="HISTIDINE KINASE"/>
    <property type="match status" value="1"/>
</dbReference>
<comment type="caution">
    <text evidence="15">The sequence shown here is derived from an EMBL/GenBank/DDBJ whole genome shotgun (WGS) entry which is preliminary data.</text>
</comment>
<organism evidence="15 16">
    <name type="scientific">Oxalobacter paraformigenes</name>
    <dbReference type="NCBI Taxonomy" id="556268"/>
    <lineage>
        <taxon>Bacteria</taxon>
        <taxon>Pseudomonadati</taxon>
        <taxon>Pseudomonadota</taxon>
        <taxon>Betaproteobacteria</taxon>
        <taxon>Burkholderiales</taxon>
        <taxon>Oxalobacteraceae</taxon>
        <taxon>Oxalobacter</taxon>
    </lineage>
</organism>
<dbReference type="Gene3D" id="3.30.565.10">
    <property type="entry name" value="Histidine kinase-like ATPase, C-terminal domain"/>
    <property type="match status" value="1"/>
</dbReference>
<keyword evidence="16" id="KW-1185">Reference proteome</keyword>
<dbReference type="InterPro" id="IPR043128">
    <property type="entry name" value="Rev_trsase/Diguanyl_cyclase"/>
</dbReference>
<evidence type="ECO:0000256" key="2">
    <source>
        <dbReference type="ARBA" id="ARBA00012438"/>
    </source>
</evidence>
<gene>
    <name evidence="15" type="ORF">OFAG_00985</name>
</gene>
<dbReference type="PRINTS" id="PR00344">
    <property type="entry name" value="BCTRLSENSOR"/>
</dbReference>
<dbReference type="Pfam" id="PF13426">
    <property type="entry name" value="PAS_9"/>
    <property type="match status" value="1"/>
</dbReference>
<dbReference type="Gene3D" id="3.30.450.20">
    <property type="entry name" value="PAS domain"/>
    <property type="match status" value="3"/>
</dbReference>
<dbReference type="Gene3D" id="3.30.70.270">
    <property type="match status" value="1"/>
</dbReference>
<dbReference type="Gene3D" id="1.10.287.130">
    <property type="match status" value="1"/>
</dbReference>
<reference evidence="15" key="1">
    <citation type="submission" date="2011-10" db="EMBL/GenBank/DDBJ databases">
        <title>The Genome Sequence of Oxalobacter formigenes HOxBLS.</title>
        <authorList>
            <consortium name="The Broad Institute Genome Sequencing Platform"/>
            <person name="Earl A."/>
            <person name="Ward D."/>
            <person name="Feldgarden M."/>
            <person name="Gevers D."/>
            <person name="Allison M.J."/>
            <person name="Humphrey S."/>
            <person name="Young S.K."/>
            <person name="Zeng Q."/>
            <person name="Gargeya S."/>
            <person name="Fitzgerald M."/>
            <person name="Haas B."/>
            <person name="Abouelleil A."/>
            <person name="Alvarado L."/>
            <person name="Arachchi H.M."/>
            <person name="Berlin A."/>
            <person name="Brown A."/>
            <person name="Chapman S.B."/>
            <person name="Chen Z."/>
            <person name="Dunbar C."/>
            <person name="Freedman E."/>
            <person name="Gearin G."/>
            <person name="Goldberg J."/>
            <person name="Griggs A."/>
            <person name="Gujja S."/>
            <person name="Heiman D."/>
            <person name="Howarth C."/>
            <person name="Larson L."/>
            <person name="Lui A."/>
            <person name="MacDonald P.J.P."/>
            <person name="Montmayeur A."/>
            <person name="Murphy C."/>
            <person name="Neiman D."/>
            <person name="Pearson M."/>
            <person name="Priest M."/>
            <person name="Roberts A."/>
            <person name="Saif S."/>
            <person name="Shea T."/>
            <person name="Shenoy N."/>
            <person name="Sisk P."/>
            <person name="Stolte C."/>
            <person name="Sykes S."/>
            <person name="Wortman J."/>
            <person name="Nusbaum C."/>
            <person name="Birren B."/>
        </authorList>
    </citation>
    <scope>NUCLEOTIDE SEQUENCE [LARGE SCALE GENOMIC DNA]</scope>
    <source>
        <strain evidence="15">HOxBLS</strain>
    </source>
</reference>
<dbReference type="InterPro" id="IPR011006">
    <property type="entry name" value="CheY-like_superfamily"/>
</dbReference>
<dbReference type="SMART" id="SM00267">
    <property type="entry name" value="GGDEF"/>
    <property type="match status" value="1"/>
</dbReference>
<dbReference type="PANTHER" id="PTHR45339">
    <property type="entry name" value="HYBRID SIGNAL TRANSDUCTION HISTIDINE KINASE J"/>
    <property type="match status" value="1"/>
</dbReference>
<dbReference type="GO" id="GO:0000155">
    <property type="term" value="F:phosphorelay sensor kinase activity"/>
    <property type="evidence" value="ECO:0007669"/>
    <property type="project" value="InterPro"/>
</dbReference>
<dbReference type="PROSITE" id="PS50110">
    <property type="entry name" value="RESPONSE_REGULATORY"/>
    <property type="match status" value="1"/>
</dbReference>
<dbReference type="InterPro" id="IPR036097">
    <property type="entry name" value="HisK_dim/P_sf"/>
</dbReference>
<evidence type="ECO:0000256" key="4">
    <source>
        <dbReference type="ARBA" id="ARBA00022729"/>
    </source>
</evidence>
<evidence type="ECO:0000256" key="3">
    <source>
        <dbReference type="ARBA" id="ARBA00022553"/>
    </source>
</evidence>
<feature type="domain" description="PAC" evidence="13">
    <location>
        <begin position="377"/>
        <end position="428"/>
    </location>
</feature>
<dbReference type="EC" id="2.7.13.3" evidence="2"/>
<dbReference type="PROSITE" id="PS50109">
    <property type="entry name" value="HIS_KIN"/>
    <property type="match status" value="1"/>
</dbReference>
<evidence type="ECO:0000256" key="10">
    <source>
        <dbReference type="SAM" id="Coils"/>
    </source>
</evidence>
<dbReference type="EMBL" id="ACDP02000017">
    <property type="protein sequence ID" value="EEO27832.2"/>
    <property type="molecule type" value="Genomic_DNA"/>
</dbReference>
<dbReference type="InterPro" id="IPR003594">
    <property type="entry name" value="HATPase_dom"/>
</dbReference>
<dbReference type="InterPro" id="IPR000014">
    <property type="entry name" value="PAS"/>
</dbReference>
<feature type="domain" description="Response regulatory" evidence="12">
    <location>
        <begin position="1165"/>
        <end position="1286"/>
    </location>
</feature>
<dbReference type="InterPro" id="IPR013655">
    <property type="entry name" value="PAS_fold_3"/>
</dbReference>
<dbReference type="SMART" id="SM00388">
    <property type="entry name" value="HisKA"/>
    <property type="match status" value="1"/>
</dbReference>
<comment type="catalytic activity">
    <reaction evidence="1">
        <text>ATP + protein L-histidine = ADP + protein N-phospho-L-histidine.</text>
        <dbReference type="EC" id="2.7.13.3"/>
    </reaction>
</comment>
<dbReference type="InterPro" id="IPR001610">
    <property type="entry name" value="PAC"/>
</dbReference>
<dbReference type="CDD" id="cd00082">
    <property type="entry name" value="HisKA"/>
    <property type="match status" value="1"/>
</dbReference>
<evidence type="ECO:0000259" key="12">
    <source>
        <dbReference type="PROSITE" id="PS50110"/>
    </source>
</evidence>
<dbReference type="Pfam" id="PF00072">
    <property type="entry name" value="Response_reg"/>
    <property type="match status" value="1"/>
</dbReference>
<dbReference type="FunFam" id="3.30.565.10:FF:000010">
    <property type="entry name" value="Sensor histidine kinase RcsC"/>
    <property type="match status" value="1"/>
</dbReference>
<dbReference type="Pfam" id="PF13474">
    <property type="entry name" value="SnoaL_3"/>
    <property type="match status" value="1"/>
</dbReference>
<dbReference type="CDD" id="cd17546">
    <property type="entry name" value="REC_hyHK_CKI1_RcsC-like"/>
    <property type="match status" value="1"/>
</dbReference>
<dbReference type="InterPro" id="IPR001789">
    <property type="entry name" value="Sig_transdc_resp-reg_receiver"/>
</dbReference>
<evidence type="ECO:0000256" key="9">
    <source>
        <dbReference type="PROSITE-ProRule" id="PRU00169"/>
    </source>
</evidence>
<sequence>MERGQRERAEETVKAFFAAYLSDGRFAKALSYQDEDVHWIGVGTGGTVTGREAVSQVLQAAIRAQPWLCEIVYDAVMSRMVANGVAEVKLSFVLRRKGDSDSGFAAPFHATALVREREAGWKILSLHASPIREKGTGEEYFTSRTVTNHQWSMVGNIRDESLGMLNNSIAGGMLGGYLEAGFPLYFVNRHMLDHLGFARYDDFVAAIDGHVINGIHPDDREYVCRAVDEAFSRGEEYEVVYRMAKSDGSWIWVNDIGRESVAQDGRPVCLSVVREVTQEVEMRRQLEREIAEKRRQADSYNELFQSVMCGIVQYRQNADGSVSFLRANREAIRIFGYGEEAFWAKNSWDLLGMIASESERETVAAGLETLRVPGDKVDFEYRQLKRNGVPCWIIGTAELLSAENGERIIQSVYLDIDYRKRAEQENRALLQANKNTGEMLRRVLAGTAITEFFYYPKERCALVPERLREMYGLRARYDDMPESFIAERVYEADREMHRDLYCRVGAGESPVTVEFRLDDGAVWARLTMSIVEYDGDDRPVSAVGIVENITHAREMERALEKARSLDAMTGLYTREAGLREIRAFMETKPPETVCALMILDMDDFGRVNEIEGSVFGDMVLREVADILTSLIGPDDVALRLGGDEFMLFVRHCDKAGATVLGPAIAARIAGLFSSRDDDLRISASIGMCVTAVVDEYNGLYRCAESTLQYVKTHGKGQAACYLDTSNELGAMLTQVYPDAYLLNSIDSSGASVRENLSDLALDLLGKARRLDDAVNLLLAKLGKTCGVDRVSIAEVDYAYRSFHYSYQWATRKADLQLDETFYLDEARLASLPDEYDSEGFCYEPFNPATVMSSTLRCPIWDVGVCGGCFSFESGQAGFVWTDEHKRVLKEISRIVSSFILKARADAVSKAKTDFLSRMSHEIRTPMNAISGMTTIAKSVLGDRERVMDCLDKIEQSNRYLLGLINDILEMSRIESGKVELNLEPVLLEQVEAQLDGMMRAPAELKGLSLSFGLRFPLHCPVYLDVLRFTQVFVNIIGNAVKFTESGSIFAHARLIEKKDGMVFVRFSVKDTGIGIAPEAIRRIFNSFEQGNESTSMRYGGTGLGLTISSSLVKMMGGSLEVESEPGKGSEFYFTLPLKLAGEWRDLEAKKPVEEPVVSRDFSGKRVLVVEDNELNREIAVSLLEMHGFAVETAENGQLALDAFLSRPAGYYDVILMDVRMPVMDGLEATRQIRVSGKDDARSVPVIAMTANAFDEDLKQTLQSGMNGHLSKPVDVERMLKVLDGFVPA</sequence>
<dbReference type="InterPro" id="IPR035965">
    <property type="entry name" value="PAS-like_dom_sf"/>
</dbReference>
<dbReference type="Proteomes" id="UP000003973">
    <property type="component" value="Unassembled WGS sequence"/>
</dbReference>
<dbReference type="RefSeq" id="WP_020995009.1">
    <property type="nucleotide sequence ID" value="NZ_CABMNL010000001.1"/>
</dbReference>
<dbReference type="SMART" id="SM00387">
    <property type="entry name" value="HATPase_c"/>
    <property type="match status" value="1"/>
</dbReference>
<dbReference type="SMART" id="SM00086">
    <property type="entry name" value="PAC"/>
    <property type="match status" value="3"/>
</dbReference>
<dbReference type="InterPro" id="IPR005467">
    <property type="entry name" value="His_kinase_dom"/>
</dbReference>
<dbReference type="PROSITE" id="PS50887">
    <property type="entry name" value="GGDEF"/>
    <property type="match status" value="1"/>
</dbReference>
<evidence type="ECO:0000259" key="14">
    <source>
        <dbReference type="PROSITE" id="PS50887"/>
    </source>
</evidence>
<dbReference type="Pfam" id="PF00512">
    <property type="entry name" value="HisKA"/>
    <property type="match status" value="1"/>
</dbReference>
<evidence type="ECO:0000256" key="1">
    <source>
        <dbReference type="ARBA" id="ARBA00000085"/>
    </source>
</evidence>
<dbReference type="Pfam" id="PF00990">
    <property type="entry name" value="GGDEF"/>
    <property type="match status" value="1"/>
</dbReference>
<dbReference type="InterPro" id="IPR036890">
    <property type="entry name" value="HATPase_C_sf"/>
</dbReference>
<dbReference type="Gene3D" id="3.40.50.2300">
    <property type="match status" value="1"/>
</dbReference>
<feature type="modified residue" description="4-aspartylphosphate" evidence="9">
    <location>
        <position position="1217"/>
    </location>
</feature>
<dbReference type="eggNOG" id="COG0642">
    <property type="taxonomic scope" value="Bacteria"/>
</dbReference>
<evidence type="ECO:0000313" key="16">
    <source>
        <dbReference type="Proteomes" id="UP000003973"/>
    </source>
</evidence>
<evidence type="ECO:0000259" key="11">
    <source>
        <dbReference type="PROSITE" id="PS50109"/>
    </source>
</evidence>
<keyword evidence="3 9" id="KW-0597">Phosphoprotein</keyword>
<dbReference type="CDD" id="cd01949">
    <property type="entry name" value="GGDEF"/>
    <property type="match status" value="1"/>
</dbReference>
<feature type="coiled-coil region" evidence="10">
    <location>
        <begin position="276"/>
        <end position="303"/>
    </location>
</feature>
<dbReference type="SUPFAM" id="SSF55785">
    <property type="entry name" value="PYP-like sensor domain (PAS domain)"/>
    <property type="match status" value="3"/>
</dbReference>
<dbReference type="InterPro" id="IPR029787">
    <property type="entry name" value="Nucleotide_cyclase"/>
</dbReference>
<keyword evidence="6" id="KW-0843">Virulence</keyword>
<dbReference type="Pfam" id="PF02518">
    <property type="entry name" value="HATPase_c"/>
    <property type="match status" value="1"/>
</dbReference>
<evidence type="ECO:0000256" key="8">
    <source>
        <dbReference type="ARBA" id="ARBA00070152"/>
    </source>
</evidence>
<dbReference type="HOGENOM" id="CLU_000445_114_21_4"/>
<dbReference type="InterPro" id="IPR037401">
    <property type="entry name" value="SnoaL-like"/>
</dbReference>
<dbReference type="SMART" id="SM00448">
    <property type="entry name" value="REC"/>
    <property type="match status" value="1"/>
</dbReference>
<dbReference type="SUPFAM" id="SSF55874">
    <property type="entry name" value="ATPase domain of HSP90 chaperone/DNA topoisomerase II/histidine kinase"/>
    <property type="match status" value="1"/>
</dbReference>
<dbReference type="SUPFAM" id="SSF47384">
    <property type="entry name" value="Homodimeric domain of signal transducing histidine kinase"/>
    <property type="match status" value="1"/>
</dbReference>
<dbReference type="Pfam" id="PF08447">
    <property type="entry name" value="PAS_3"/>
    <property type="match status" value="1"/>
</dbReference>
<keyword evidence="5" id="KW-0902">Two-component regulatory system</keyword>
<dbReference type="InterPro" id="IPR004358">
    <property type="entry name" value="Sig_transdc_His_kin-like_C"/>
</dbReference>
<dbReference type="InterPro" id="IPR000700">
    <property type="entry name" value="PAS-assoc_C"/>
</dbReference>
<evidence type="ECO:0000256" key="5">
    <source>
        <dbReference type="ARBA" id="ARBA00023012"/>
    </source>
</evidence>
<accession>C3X3P6</accession>
<evidence type="ECO:0000256" key="6">
    <source>
        <dbReference type="ARBA" id="ARBA00023026"/>
    </source>
</evidence>
<dbReference type="PROSITE" id="PS50113">
    <property type="entry name" value="PAC"/>
    <property type="match status" value="1"/>
</dbReference>
<dbReference type="InterPro" id="IPR000160">
    <property type="entry name" value="GGDEF_dom"/>
</dbReference>
<dbReference type="NCBIfam" id="TIGR00254">
    <property type="entry name" value="GGDEF"/>
    <property type="match status" value="1"/>
</dbReference>
<name>C3X3P6_9BURK</name>
<dbReference type="InterPro" id="IPR003661">
    <property type="entry name" value="HisK_dim/P_dom"/>
</dbReference>
<dbReference type="NCBIfam" id="TIGR00229">
    <property type="entry name" value="sensory_box"/>
    <property type="match status" value="2"/>
</dbReference>
<keyword evidence="10" id="KW-0175">Coiled coil</keyword>
<dbReference type="SUPFAM" id="SSF52172">
    <property type="entry name" value="CheY-like"/>
    <property type="match status" value="1"/>
</dbReference>
<keyword evidence="4" id="KW-0732">Signal</keyword>
<dbReference type="SUPFAM" id="SSF54427">
    <property type="entry name" value="NTF2-like"/>
    <property type="match status" value="1"/>
</dbReference>
<comment type="function">
    <text evidence="7">Member of the two-component regulatory system BvgS/BvgA. Phosphorylates BvgA via a four-step phosphorelay in response to environmental signals.</text>
</comment>
<evidence type="ECO:0000259" key="13">
    <source>
        <dbReference type="PROSITE" id="PS50113"/>
    </source>
</evidence>
<dbReference type="InterPro" id="IPR032710">
    <property type="entry name" value="NTF2-like_dom_sf"/>
</dbReference>
<protein>
    <recommendedName>
        <fullName evidence="8">Virulence sensor protein BvgS</fullName>
        <ecNumber evidence="2">2.7.13.3</ecNumber>
    </recommendedName>
</protein>
<feature type="domain" description="Histidine kinase" evidence="11">
    <location>
        <begin position="917"/>
        <end position="1139"/>
    </location>
</feature>
<dbReference type="SUPFAM" id="SSF55073">
    <property type="entry name" value="Nucleotide cyclase"/>
    <property type="match status" value="1"/>
</dbReference>
<proteinExistence type="predicted"/>
<evidence type="ECO:0000256" key="7">
    <source>
        <dbReference type="ARBA" id="ARBA00058004"/>
    </source>
</evidence>
<dbReference type="CDD" id="cd16922">
    <property type="entry name" value="HATPase_EvgS-ArcB-TorS-like"/>
    <property type="match status" value="1"/>
</dbReference>
<feature type="domain" description="GGDEF" evidence="14">
    <location>
        <begin position="592"/>
        <end position="723"/>
    </location>
</feature>